<reference evidence="2 3" key="1">
    <citation type="submission" date="2020-01" db="EMBL/GenBank/DDBJ databases">
        <title>Paenibacillus soybeanensis sp. nov. isolated from the nodules of soybean (Glycine max(L.) Merr).</title>
        <authorList>
            <person name="Wang H."/>
        </authorList>
    </citation>
    <scope>NUCLEOTIDE SEQUENCE [LARGE SCALE GENOMIC DNA]</scope>
    <source>
        <strain evidence="2 3">DSM 23054</strain>
    </source>
</reference>
<name>A0A7X5BZH4_9BACL</name>
<dbReference type="RefSeq" id="WP_161699497.1">
    <property type="nucleotide sequence ID" value="NZ_JAAAMU010000007.1"/>
</dbReference>
<accession>A0A7X5BZH4</accession>
<evidence type="ECO:0000256" key="1">
    <source>
        <dbReference type="SAM" id="MobiDB-lite"/>
    </source>
</evidence>
<comment type="caution">
    <text evidence="2">The sequence shown here is derived from an EMBL/GenBank/DDBJ whole genome shotgun (WGS) entry which is preliminary data.</text>
</comment>
<dbReference type="OrthoDB" id="4312432at2"/>
<dbReference type="Gene3D" id="3.40.80.10">
    <property type="entry name" value="Peptidoglycan recognition protein-like"/>
    <property type="match status" value="1"/>
</dbReference>
<dbReference type="GO" id="GO:0009253">
    <property type="term" value="P:peptidoglycan catabolic process"/>
    <property type="evidence" value="ECO:0007669"/>
    <property type="project" value="InterPro"/>
</dbReference>
<protein>
    <recommendedName>
        <fullName evidence="4">N-acetylmuramoyl-L-alanine amidase</fullName>
    </recommendedName>
</protein>
<dbReference type="GO" id="GO:0008745">
    <property type="term" value="F:N-acetylmuramoyl-L-alanine amidase activity"/>
    <property type="evidence" value="ECO:0007669"/>
    <property type="project" value="InterPro"/>
</dbReference>
<sequence>MGKPNTPPRPKTAKPAKAAKPKKPVKPKVKPAAPVAKRSMDDMPAESLEALKEREAAIEASVPGIVNPTKDATVVLLSPYGYFRVVKFDNQGNAADRQYYLYFTNKRSGGVFEVHGTIAWTYMNQLPNRDNVQDFPIQDTVTVGTKAQDSLSAFSRHALLWTQATNGVTKRNYVDYAPSKETVFIACTREIDTGFPATLIYKNWKGEKTNQYKPNRYIRDAGMPTQILLHETATSGSMNISGVRMEKNYYPVPHFCVNNIDNSGNGQILQFVDIAEKTYHGELLNDRSVGIEFVNEPLQEKDHPDLAKSKAGVYLKTVLDKYSKLHIPLEFDESKADQTLTVNKSDLINWSALKTIEVGAAKTKAATEKDGVVTLKFVKSDKFEHLASLMRLLQDKGGFPGLDIDAAEQHRSVVTVDKKQVFVFQHGYDGKEKEKLYHYAIDIRQRGIYTHGLIGGHHDGYLQGLYMYLKLIKKQQPLACLQSMLDMIAKSKLPKDAKRPPLKLKELLTVTKGKEEVPKSPKEITITSYLELP</sequence>
<keyword evidence="3" id="KW-1185">Reference proteome</keyword>
<dbReference type="InterPro" id="IPR036505">
    <property type="entry name" value="Amidase/PGRP_sf"/>
</dbReference>
<evidence type="ECO:0000313" key="3">
    <source>
        <dbReference type="Proteomes" id="UP000558113"/>
    </source>
</evidence>
<feature type="compositionally biased region" description="Pro residues" evidence="1">
    <location>
        <begin position="1"/>
        <end position="10"/>
    </location>
</feature>
<evidence type="ECO:0000313" key="2">
    <source>
        <dbReference type="EMBL" id="NBC70501.1"/>
    </source>
</evidence>
<organism evidence="2 3">
    <name type="scientific">Paenibacillus sacheonensis</name>
    <dbReference type="NCBI Taxonomy" id="742054"/>
    <lineage>
        <taxon>Bacteria</taxon>
        <taxon>Bacillati</taxon>
        <taxon>Bacillota</taxon>
        <taxon>Bacilli</taxon>
        <taxon>Bacillales</taxon>
        <taxon>Paenibacillaceae</taxon>
        <taxon>Paenibacillus</taxon>
    </lineage>
</organism>
<gene>
    <name evidence="2" type="ORF">GT003_15980</name>
</gene>
<feature type="compositionally biased region" description="Basic residues" evidence="1">
    <location>
        <begin position="11"/>
        <end position="29"/>
    </location>
</feature>
<feature type="region of interest" description="Disordered" evidence="1">
    <location>
        <begin position="1"/>
        <end position="42"/>
    </location>
</feature>
<dbReference type="Proteomes" id="UP000558113">
    <property type="component" value="Unassembled WGS sequence"/>
</dbReference>
<dbReference type="EMBL" id="JAAAMU010000007">
    <property type="protein sequence ID" value="NBC70501.1"/>
    <property type="molecule type" value="Genomic_DNA"/>
</dbReference>
<dbReference type="SUPFAM" id="SSF55846">
    <property type="entry name" value="N-acetylmuramoyl-L-alanine amidase-like"/>
    <property type="match status" value="1"/>
</dbReference>
<evidence type="ECO:0008006" key="4">
    <source>
        <dbReference type="Google" id="ProtNLM"/>
    </source>
</evidence>
<dbReference type="AlphaFoldDB" id="A0A7X5BZH4"/>
<proteinExistence type="predicted"/>